<protein>
    <submittedName>
        <fullName evidence="1">Uncharacterized protein</fullName>
    </submittedName>
</protein>
<dbReference type="EMBL" id="JAYKXN010000006">
    <property type="protein sequence ID" value="KAK7280003.1"/>
    <property type="molecule type" value="Genomic_DNA"/>
</dbReference>
<keyword evidence="2" id="KW-1185">Reference proteome</keyword>
<accession>A0AAN9FVX9</accession>
<name>A0AAN9FVX9_CLITE</name>
<proteinExistence type="predicted"/>
<evidence type="ECO:0000313" key="1">
    <source>
        <dbReference type="EMBL" id="KAK7280003.1"/>
    </source>
</evidence>
<organism evidence="1 2">
    <name type="scientific">Clitoria ternatea</name>
    <name type="common">Butterfly pea</name>
    <dbReference type="NCBI Taxonomy" id="43366"/>
    <lineage>
        <taxon>Eukaryota</taxon>
        <taxon>Viridiplantae</taxon>
        <taxon>Streptophyta</taxon>
        <taxon>Embryophyta</taxon>
        <taxon>Tracheophyta</taxon>
        <taxon>Spermatophyta</taxon>
        <taxon>Magnoliopsida</taxon>
        <taxon>eudicotyledons</taxon>
        <taxon>Gunneridae</taxon>
        <taxon>Pentapetalae</taxon>
        <taxon>rosids</taxon>
        <taxon>fabids</taxon>
        <taxon>Fabales</taxon>
        <taxon>Fabaceae</taxon>
        <taxon>Papilionoideae</taxon>
        <taxon>50 kb inversion clade</taxon>
        <taxon>NPAAA clade</taxon>
        <taxon>indigoferoid/millettioid clade</taxon>
        <taxon>Phaseoleae</taxon>
        <taxon>Clitoria</taxon>
    </lineage>
</organism>
<sequence length="134" mass="15250">MGKLYRRSGRCIIDHSIVLLRSEGEGNVFVKRRTRKVTLLYRPTKSLLLNYKSDDSNNTTNFVPFNTPQHLPPTNATVSTSSHLNHSLIKNPNDFGTHRRKIDVTSIHNYYKLNAVTGTRDGGADLNDKKKRVE</sequence>
<reference evidence="1 2" key="1">
    <citation type="submission" date="2024-01" db="EMBL/GenBank/DDBJ databases">
        <title>The genomes of 5 underutilized Papilionoideae crops provide insights into root nodulation and disease resistance.</title>
        <authorList>
            <person name="Yuan L."/>
        </authorList>
    </citation>
    <scope>NUCLEOTIDE SEQUENCE [LARGE SCALE GENOMIC DNA]</scope>
    <source>
        <strain evidence="1">LY-2023</strain>
        <tissue evidence="1">Leaf</tissue>
    </source>
</reference>
<gene>
    <name evidence="1" type="ORF">RJT34_25065</name>
</gene>
<dbReference type="Proteomes" id="UP001359559">
    <property type="component" value="Unassembled WGS sequence"/>
</dbReference>
<dbReference type="AlphaFoldDB" id="A0AAN9FVX9"/>
<evidence type="ECO:0000313" key="2">
    <source>
        <dbReference type="Proteomes" id="UP001359559"/>
    </source>
</evidence>
<comment type="caution">
    <text evidence="1">The sequence shown here is derived from an EMBL/GenBank/DDBJ whole genome shotgun (WGS) entry which is preliminary data.</text>
</comment>